<name>A0A550JDD1_9BACT</name>
<accession>A0A550JDD1</accession>
<evidence type="ECO:0000256" key="8">
    <source>
        <dbReference type="ARBA" id="ARBA00023136"/>
    </source>
</evidence>
<dbReference type="NCBIfam" id="TIGR04565">
    <property type="entry name" value="OMP_myx_plus"/>
    <property type="match status" value="1"/>
</dbReference>
<dbReference type="GO" id="GO:0009279">
    <property type="term" value="C:cell outer membrane"/>
    <property type="evidence" value="ECO:0007669"/>
    <property type="project" value="UniProtKB-SubCell"/>
</dbReference>
<gene>
    <name evidence="14" type="ORF">FL622_09885</name>
</gene>
<keyword evidence="3" id="KW-1134">Transmembrane beta strand</keyword>
<feature type="region of interest" description="Disordered" evidence="11">
    <location>
        <begin position="189"/>
        <end position="227"/>
    </location>
</feature>
<evidence type="ECO:0000256" key="11">
    <source>
        <dbReference type="SAM" id="MobiDB-lite"/>
    </source>
</evidence>
<keyword evidence="5 12" id="KW-0732">Signal</keyword>
<dbReference type="PROSITE" id="PS51123">
    <property type="entry name" value="OMPA_2"/>
    <property type="match status" value="1"/>
</dbReference>
<dbReference type="CDD" id="cd07185">
    <property type="entry name" value="OmpA_C-like"/>
    <property type="match status" value="1"/>
</dbReference>
<comment type="caution">
    <text evidence="14">The sequence shown here is derived from an EMBL/GenBank/DDBJ whole genome shotgun (WGS) entry which is preliminary data.</text>
</comment>
<keyword evidence="7" id="KW-0626">Porin</keyword>
<evidence type="ECO:0000256" key="12">
    <source>
        <dbReference type="SAM" id="SignalP"/>
    </source>
</evidence>
<dbReference type="PROSITE" id="PS01068">
    <property type="entry name" value="OMPA_1"/>
    <property type="match status" value="1"/>
</dbReference>
<evidence type="ECO:0000256" key="5">
    <source>
        <dbReference type="ARBA" id="ARBA00022729"/>
    </source>
</evidence>
<dbReference type="InterPro" id="IPR003367">
    <property type="entry name" value="Thrombospondin_3-like_rpt"/>
</dbReference>
<comment type="subcellular location">
    <subcellularLocation>
        <location evidence="1">Cell outer membrane</location>
        <topology evidence="1">Multi-pass membrane protein</topology>
    </subcellularLocation>
</comment>
<proteinExistence type="predicted"/>
<keyword evidence="9" id="KW-0998">Cell outer membrane</keyword>
<evidence type="ECO:0000256" key="2">
    <source>
        <dbReference type="ARBA" id="ARBA00022448"/>
    </source>
</evidence>
<dbReference type="GO" id="GO:0046930">
    <property type="term" value="C:pore complex"/>
    <property type="evidence" value="ECO:0007669"/>
    <property type="project" value="UniProtKB-KW"/>
</dbReference>
<dbReference type="PANTHER" id="PTHR30329">
    <property type="entry name" value="STATOR ELEMENT OF FLAGELLAR MOTOR COMPLEX"/>
    <property type="match status" value="1"/>
</dbReference>
<dbReference type="GO" id="GO:0007155">
    <property type="term" value="P:cell adhesion"/>
    <property type="evidence" value="ECO:0007669"/>
    <property type="project" value="InterPro"/>
</dbReference>
<sequence>MKHMLYKLLVGLLAVGLTAGAASAENRAGALTISPMYGGYLFEGDQNFEDDNTPTFGLGLGYNLTKSFSLEAAVNYIDDFEGRNNQGQATEVEGLLYRLEGLYHFMPENALVPYIAVGAGNIALNPEVGRLDDTFGANYGVGVKYYVSEHVAFRVDARHFIAFDQGLDEGNHTNNNLLYTAGMHFQIGGESAAPAPRDSDGDGVTDDLDKCPDTPKGVVVDADGCPVDSDGDGVPDYLDKCPDTPKGVAVDANGCPAVGDADGDGVADDLDKCPDTPKGVVVDADGCPVDSDGDGVPDYLDKCPDTPRGAAVDANGCPLDSDGDGVYDYLDKCPGTPRGVVVDEKGCPVSFTMQIEFDFDKADIRPMYHNQLKEAADFINKYPANQILVAGHTDSKGSDAYNKKLSQRRADNVRKYLVNKFGISANKLVARGYGESQPIASNDTDAGRQQNRRVEVICCTVIPAE</sequence>
<dbReference type="SUPFAM" id="SSF56925">
    <property type="entry name" value="OMPA-like"/>
    <property type="match status" value="1"/>
</dbReference>
<protein>
    <submittedName>
        <fullName evidence="14">Outer membrane beta-barrel domain-containing protein</fullName>
    </submittedName>
</protein>
<dbReference type="SUPFAM" id="SSF103088">
    <property type="entry name" value="OmpA-like"/>
    <property type="match status" value="1"/>
</dbReference>
<dbReference type="Gene3D" id="3.30.1330.60">
    <property type="entry name" value="OmpA-like domain"/>
    <property type="match status" value="1"/>
</dbReference>
<dbReference type="InterPro" id="IPR030820">
    <property type="entry name" value="OMP_myx_plus_Proteobacteria"/>
</dbReference>
<evidence type="ECO:0000256" key="4">
    <source>
        <dbReference type="ARBA" id="ARBA00022692"/>
    </source>
</evidence>
<keyword evidence="15" id="KW-1185">Reference proteome</keyword>
<evidence type="ECO:0000256" key="1">
    <source>
        <dbReference type="ARBA" id="ARBA00004571"/>
    </source>
</evidence>
<feature type="domain" description="OmpA-like" evidence="13">
    <location>
        <begin position="344"/>
        <end position="462"/>
    </location>
</feature>
<dbReference type="EMBL" id="VJVV01000006">
    <property type="protein sequence ID" value="TRO81209.1"/>
    <property type="molecule type" value="Genomic_DNA"/>
</dbReference>
<dbReference type="AlphaFoldDB" id="A0A550JDD1"/>
<dbReference type="GO" id="GO:0015288">
    <property type="term" value="F:porin activity"/>
    <property type="evidence" value="ECO:0007669"/>
    <property type="project" value="UniProtKB-KW"/>
</dbReference>
<evidence type="ECO:0000313" key="15">
    <source>
        <dbReference type="Proteomes" id="UP000317155"/>
    </source>
</evidence>
<evidence type="ECO:0000259" key="13">
    <source>
        <dbReference type="PROSITE" id="PS51123"/>
    </source>
</evidence>
<evidence type="ECO:0000256" key="9">
    <source>
        <dbReference type="ARBA" id="ARBA00023237"/>
    </source>
</evidence>
<feature type="signal peptide" evidence="12">
    <location>
        <begin position="1"/>
        <end position="24"/>
    </location>
</feature>
<dbReference type="Gene3D" id="2.40.160.20">
    <property type="match status" value="1"/>
</dbReference>
<dbReference type="PANTHER" id="PTHR30329:SF21">
    <property type="entry name" value="LIPOPROTEIN YIAD-RELATED"/>
    <property type="match status" value="1"/>
</dbReference>
<evidence type="ECO:0000256" key="6">
    <source>
        <dbReference type="ARBA" id="ARBA00023065"/>
    </source>
</evidence>
<evidence type="ECO:0000256" key="10">
    <source>
        <dbReference type="PROSITE-ProRule" id="PRU00473"/>
    </source>
</evidence>
<dbReference type="InterPro" id="IPR006665">
    <property type="entry name" value="OmpA-like"/>
</dbReference>
<dbReference type="InterPro" id="IPR028974">
    <property type="entry name" value="TSP_type-3_rpt"/>
</dbReference>
<dbReference type="RefSeq" id="WP_092057937.1">
    <property type="nucleotide sequence ID" value="NZ_FOJJ01000038.1"/>
</dbReference>
<feature type="chain" id="PRO_5022047873" evidence="12">
    <location>
        <begin position="25"/>
        <end position="465"/>
    </location>
</feature>
<keyword evidence="8 10" id="KW-0472">Membrane</keyword>
<reference evidence="14 15" key="1">
    <citation type="submission" date="2019-07" db="EMBL/GenBank/DDBJ databases">
        <title>Insights of Desulfuromonas acetexigens electromicrobiology.</title>
        <authorList>
            <person name="Katuri K."/>
            <person name="Sapireddy V."/>
            <person name="Shaw D.R."/>
            <person name="Saikaly P."/>
        </authorList>
    </citation>
    <scope>NUCLEOTIDE SEQUENCE [LARGE SCALE GENOMIC DNA]</scope>
    <source>
        <strain evidence="14 15">2873</strain>
    </source>
</reference>
<keyword evidence="6" id="KW-0406">Ion transport</keyword>
<evidence type="ECO:0000256" key="3">
    <source>
        <dbReference type="ARBA" id="ARBA00022452"/>
    </source>
</evidence>
<dbReference type="Proteomes" id="UP000317155">
    <property type="component" value="Unassembled WGS sequence"/>
</dbReference>
<dbReference type="InterPro" id="IPR027385">
    <property type="entry name" value="Beta-barrel_OMP"/>
</dbReference>
<keyword evidence="2" id="KW-0813">Transport</keyword>
<dbReference type="GO" id="GO:0006811">
    <property type="term" value="P:monoatomic ion transport"/>
    <property type="evidence" value="ECO:0007669"/>
    <property type="project" value="UniProtKB-KW"/>
</dbReference>
<dbReference type="Pfam" id="PF00691">
    <property type="entry name" value="OmpA"/>
    <property type="match status" value="1"/>
</dbReference>
<organism evidence="14 15">
    <name type="scientific">Trichloromonas acetexigens</name>
    <dbReference type="NCBI Taxonomy" id="38815"/>
    <lineage>
        <taxon>Bacteria</taxon>
        <taxon>Pseudomonadati</taxon>
        <taxon>Thermodesulfobacteriota</taxon>
        <taxon>Desulfuromonadia</taxon>
        <taxon>Desulfuromonadales</taxon>
        <taxon>Trichloromonadaceae</taxon>
        <taxon>Trichloromonas</taxon>
    </lineage>
</organism>
<dbReference type="InterPro" id="IPR011250">
    <property type="entry name" value="OMP/PagP_B-barrel"/>
</dbReference>
<evidence type="ECO:0000256" key="7">
    <source>
        <dbReference type="ARBA" id="ARBA00023114"/>
    </source>
</evidence>
<dbReference type="InterPro" id="IPR036737">
    <property type="entry name" value="OmpA-like_sf"/>
</dbReference>
<dbReference type="Pfam" id="PF13505">
    <property type="entry name" value="OMP_b-brl"/>
    <property type="match status" value="1"/>
</dbReference>
<dbReference type="InterPro" id="IPR006664">
    <property type="entry name" value="OMP_bac"/>
</dbReference>
<dbReference type="InterPro" id="IPR006690">
    <property type="entry name" value="OMPA-like_CS"/>
</dbReference>
<dbReference type="InterPro" id="IPR050330">
    <property type="entry name" value="Bact_OuterMem_StrucFunc"/>
</dbReference>
<dbReference type="Gene3D" id="4.10.1080.10">
    <property type="entry name" value="TSP type-3 repeat"/>
    <property type="match status" value="1"/>
</dbReference>
<dbReference type="SUPFAM" id="SSF103647">
    <property type="entry name" value="TSP type-3 repeat"/>
    <property type="match status" value="2"/>
</dbReference>
<dbReference type="PRINTS" id="PR01021">
    <property type="entry name" value="OMPADOMAIN"/>
</dbReference>
<keyword evidence="4" id="KW-0812">Transmembrane</keyword>
<evidence type="ECO:0000313" key="14">
    <source>
        <dbReference type="EMBL" id="TRO81209.1"/>
    </source>
</evidence>
<dbReference type="OrthoDB" id="5482786at2"/>
<dbReference type="GO" id="GO:0005509">
    <property type="term" value="F:calcium ion binding"/>
    <property type="evidence" value="ECO:0007669"/>
    <property type="project" value="InterPro"/>
</dbReference>
<dbReference type="Pfam" id="PF02412">
    <property type="entry name" value="TSP_3"/>
    <property type="match status" value="5"/>
</dbReference>